<protein>
    <recommendedName>
        <fullName evidence="4">Magnesium citrate secondary transporter</fullName>
    </recommendedName>
</protein>
<keyword evidence="1" id="KW-0812">Transmembrane</keyword>
<reference evidence="2 3" key="1">
    <citation type="submission" date="2024-01" db="EMBL/GenBank/DDBJ databases">
        <title>Pedobacter sp. nov., isolated from oil-contaminated soil.</title>
        <authorList>
            <person name="Le N.T.T."/>
        </authorList>
    </citation>
    <scope>NUCLEOTIDE SEQUENCE [LARGE SCALE GENOMIC DNA]</scope>
    <source>
        <strain evidence="2 3">VNH31</strain>
    </source>
</reference>
<feature type="transmembrane region" description="Helical" evidence="1">
    <location>
        <begin position="74"/>
        <end position="95"/>
    </location>
</feature>
<accession>A0ABU7H005</accession>
<dbReference type="EMBL" id="JAZDQU010000001">
    <property type="protein sequence ID" value="MEE1884579.1"/>
    <property type="molecule type" value="Genomic_DNA"/>
</dbReference>
<feature type="transmembrane region" description="Helical" evidence="1">
    <location>
        <begin position="42"/>
        <end position="62"/>
    </location>
</feature>
<keyword evidence="1" id="KW-1133">Transmembrane helix</keyword>
<sequence length="130" mass="15686">MRNLFKFFSVLDAICLLFLAMQFQFYYKSDYTFTSLISEPRIVGQFLTFILISLSCIGQFKMKKIGHIAYYIQFPARLILFIYSIGFVTLFPEAFGYFEDFWFDFLLGVCVLFEFLRLYFTIRYHKFVFQ</sequence>
<evidence type="ECO:0000313" key="2">
    <source>
        <dbReference type="EMBL" id="MEE1884579.1"/>
    </source>
</evidence>
<evidence type="ECO:0008006" key="4">
    <source>
        <dbReference type="Google" id="ProtNLM"/>
    </source>
</evidence>
<feature type="transmembrane region" description="Helical" evidence="1">
    <location>
        <begin position="101"/>
        <end position="120"/>
    </location>
</feature>
<dbReference type="Proteomes" id="UP001337681">
    <property type="component" value="Unassembled WGS sequence"/>
</dbReference>
<evidence type="ECO:0000313" key="3">
    <source>
        <dbReference type="Proteomes" id="UP001337681"/>
    </source>
</evidence>
<keyword evidence="1" id="KW-0472">Membrane</keyword>
<name>A0ABU7H005_9SPHI</name>
<comment type="caution">
    <text evidence="2">The sequence shown here is derived from an EMBL/GenBank/DDBJ whole genome shotgun (WGS) entry which is preliminary data.</text>
</comment>
<dbReference type="RefSeq" id="WP_330145493.1">
    <property type="nucleotide sequence ID" value="NZ_JAZDQU010000001.1"/>
</dbReference>
<organism evidence="2 3">
    <name type="scientific">Pedobacter flavus</name>
    <dbReference type="NCBI Taxonomy" id="3113906"/>
    <lineage>
        <taxon>Bacteria</taxon>
        <taxon>Pseudomonadati</taxon>
        <taxon>Bacteroidota</taxon>
        <taxon>Sphingobacteriia</taxon>
        <taxon>Sphingobacteriales</taxon>
        <taxon>Sphingobacteriaceae</taxon>
        <taxon>Pedobacter</taxon>
    </lineage>
</organism>
<gene>
    <name evidence="2" type="ORF">VRU49_04000</name>
</gene>
<feature type="transmembrane region" description="Helical" evidence="1">
    <location>
        <begin position="7"/>
        <end position="27"/>
    </location>
</feature>
<keyword evidence="3" id="KW-1185">Reference proteome</keyword>
<evidence type="ECO:0000256" key="1">
    <source>
        <dbReference type="SAM" id="Phobius"/>
    </source>
</evidence>
<proteinExistence type="predicted"/>